<sequence>MQILKLVHIDGFIDGGSSKPLLITAVDSSGKANQYVMKLFKKNYVEQNYSVAKEILICELAQEFNLPVPNYALIDIDHELLSKYFELEELAKLDKNYKFCSEFNGQFVIFNPLVSLQFIKSYDIANLFAFDNVIINSDRGGFRNKPNLLVNDEAILLIDHEQTLPFINNSYSDPNYFTYLQNYPYQRHLVITHLKSMRLKNGIFDEFLEMLKYLNIEKFIHIFDQLDSLNINYGHRENYLSFLEWAKNKREPIYNHLNGIIK</sequence>
<dbReference type="InterPro" id="IPR046748">
    <property type="entry name" value="HipA_2"/>
</dbReference>
<keyword evidence="3" id="KW-1185">Reference proteome</keyword>
<dbReference type="EMBL" id="FOFZ01000001">
    <property type="protein sequence ID" value="SEP95176.1"/>
    <property type="molecule type" value="Genomic_DNA"/>
</dbReference>
<reference evidence="3" key="1">
    <citation type="submission" date="2016-10" db="EMBL/GenBank/DDBJ databases">
        <authorList>
            <person name="Varghese N."/>
            <person name="Submissions S."/>
        </authorList>
    </citation>
    <scope>NUCLEOTIDE SEQUENCE [LARGE SCALE GENOMIC DNA]</scope>
    <source>
        <strain evidence="3">DSM 15719</strain>
    </source>
</reference>
<evidence type="ECO:0000313" key="2">
    <source>
        <dbReference type="EMBL" id="SEP95176.1"/>
    </source>
</evidence>
<gene>
    <name evidence="2" type="ORF">SAMN05444355_10153</name>
</gene>
<organism evidence="2 3">
    <name type="scientific">Flavobacterium frigoris</name>
    <dbReference type="NCBI Taxonomy" id="229204"/>
    <lineage>
        <taxon>Bacteria</taxon>
        <taxon>Pseudomonadati</taxon>
        <taxon>Bacteroidota</taxon>
        <taxon>Flavobacteriia</taxon>
        <taxon>Flavobacteriales</taxon>
        <taxon>Flavobacteriaceae</taxon>
        <taxon>Flavobacterium</taxon>
    </lineage>
</organism>
<proteinExistence type="predicted"/>
<dbReference type="OrthoDB" id="1339734at2"/>
<evidence type="ECO:0000313" key="3">
    <source>
        <dbReference type="Proteomes" id="UP000183658"/>
    </source>
</evidence>
<protein>
    <recommendedName>
        <fullName evidence="1">HipA-like kinase domain-containing protein</fullName>
    </recommendedName>
</protein>
<dbReference type="RefSeq" id="WP_074720071.1">
    <property type="nucleotide sequence ID" value="NZ_CBCRVS010000003.1"/>
</dbReference>
<evidence type="ECO:0000259" key="1">
    <source>
        <dbReference type="Pfam" id="PF20613"/>
    </source>
</evidence>
<dbReference type="AlphaFoldDB" id="A0A1H9C1Q6"/>
<accession>A0A1H9C1Q6</accession>
<dbReference type="Proteomes" id="UP000183658">
    <property type="component" value="Unassembled WGS sequence"/>
</dbReference>
<name>A0A1H9C1Q6_FLAFI</name>
<dbReference type="Pfam" id="PF20613">
    <property type="entry name" value="HipA_2"/>
    <property type="match status" value="1"/>
</dbReference>
<feature type="domain" description="HipA-like kinase" evidence="1">
    <location>
        <begin position="33"/>
        <end position="163"/>
    </location>
</feature>